<dbReference type="AlphaFoldDB" id="A0A367KCZ1"/>
<gene>
    <name evidence="1" type="ORF">CU097_013288</name>
</gene>
<protein>
    <submittedName>
        <fullName evidence="1">Uncharacterized protein</fullName>
    </submittedName>
</protein>
<accession>A0A367KCZ1</accession>
<name>A0A367KCZ1_RHIAZ</name>
<proteinExistence type="predicted"/>
<evidence type="ECO:0000313" key="2">
    <source>
        <dbReference type="Proteomes" id="UP000252139"/>
    </source>
</evidence>
<organism evidence="1 2">
    <name type="scientific">Rhizopus azygosporus</name>
    <name type="common">Rhizopus microsporus var. azygosporus</name>
    <dbReference type="NCBI Taxonomy" id="86630"/>
    <lineage>
        <taxon>Eukaryota</taxon>
        <taxon>Fungi</taxon>
        <taxon>Fungi incertae sedis</taxon>
        <taxon>Mucoromycota</taxon>
        <taxon>Mucoromycotina</taxon>
        <taxon>Mucoromycetes</taxon>
        <taxon>Mucorales</taxon>
        <taxon>Mucorineae</taxon>
        <taxon>Rhizopodaceae</taxon>
        <taxon>Rhizopus</taxon>
    </lineage>
</organism>
<dbReference type="Proteomes" id="UP000252139">
    <property type="component" value="Unassembled WGS sequence"/>
</dbReference>
<reference evidence="1 2" key="1">
    <citation type="journal article" date="2018" name="G3 (Bethesda)">
        <title>Phylogenetic and Phylogenomic Definition of Rhizopus Species.</title>
        <authorList>
            <person name="Gryganskyi A.P."/>
            <person name="Golan J."/>
            <person name="Dolatabadi S."/>
            <person name="Mondo S."/>
            <person name="Robb S."/>
            <person name="Idnurm A."/>
            <person name="Muszewska A."/>
            <person name="Steczkiewicz K."/>
            <person name="Masonjones S."/>
            <person name="Liao H.L."/>
            <person name="Gajdeczka M.T."/>
            <person name="Anike F."/>
            <person name="Vuek A."/>
            <person name="Anishchenko I.M."/>
            <person name="Voigt K."/>
            <person name="de Hoog G.S."/>
            <person name="Smith M.E."/>
            <person name="Heitman J."/>
            <person name="Vilgalys R."/>
            <person name="Stajich J.E."/>
        </authorList>
    </citation>
    <scope>NUCLEOTIDE SEQUENCE [LARGE SCALE GENOMIC DNA]</scope>
    <source>
        <strain evidence="1 2">CBS 357.93</strain>
    </source>
</reference>
<keyword evidence="2" id="KW-1185">Reference proteome</keyword>
<dbReference type="EMBL" id="PJQL01000079">
    <property type="protein sequence ID" value="RCI00124.1"/>
    <property type="molecule type" value="Genomic_DNA"/>
</dbReference>
<evidence type="ECO:0000313" key="1">
    <source>
        <dbReference type="EMBL" id="RCI00124.1"/>
    </source>
</evidence>
<comment type="caution">
    <text evidence="1">The sequence shown here is derived from an EMBL/GenBank/DDBJ whole genome shotgun (WGS) entry which is preliminary data.</text>
</comment>
<sequence>MFKIYNCFSGAFSFASRVIRHPLSKKATLTTYRVLKKIAPILAVAFLEVTFLLVEKSAECANLFVMIMMEVTKTSSHVFLVKEFDSPLDGYIHILSKFKFKEDKFPAIEATCPNISYPMKLTCSPSSMAWHFIMVDIIGS</sequence>